<dbReference type="EMBL" id="PQXL01000382">
    <property type="protein sequence ID" value="THV46491.1"/>
    <property type="molecule type" value="Genomic_DNA"/>
</dbReference>
<organism evidence="2 3">
    <name type="scientific">Botrytis galanthina</name>
    <dbReference type="NCBI Taxonomy" id="278940"/>
    <lineage>
        <taxon>Eukaryota</taxon>
        <taxon>Fungi</taxon>
        <taxon>Dikarya</taxon>
        <taxon>Ascomycota</taxon>
        <taxon>Pezizomycotina</taxon>
        <taxon>Leotiomycetes</taxon>
        <taxon>Helotiales</taxon>
        <taxon>Sclerotiniaceae</taxon>
        <taxon>Botrytis</taxon>
    </lineage>
</organism>
<feature type="compositionally biased region" description="Basic residues" evidence="1">
    <location>
        <begin position="720"/>
        <end position="731"/>
    </location>
</feature>
<sequence length="865" mass="99430">MAPQTTDWAVEIAKGQMAKTKDEYEEMSNQMSRMGLKGAYNPANVYPGSRFTPSSKPTPEEVREKARLSSQKILSDWNTLRTIVQLHADTLERRWIKKSRKKQRDMLLEAWPNMSTTHRPDYEAFRQECTGRILMGLSKFQEAYKWPYINLQDLSSKSLVIFITSRGHNPPSAFARADLNATHLGTVGHFIPEPAFLPFHTLFLDGDKLETYGRLVSWEEDDAAADLMFTERQFSPGDGLKAFELQEKIYPFLIRCCELILHDFTKSGALLDASISTGIAPDPIVAPEPTTAAVTEILPSLATISAEAPYRLPANIDFERLREIFAARLSAAEDYLFDLREDPGFFADTINDWSEHRNDALLDTNGNPHPTGPHTQDFWGRVVRNIIGDGYSSYETWFLLHRQAALLCTLMEKYKDEILYNKQLRKEYLIAILKLRELLKISAEAPINYLQNIQSSPPLRHHFTRAPQAPGTINMHIMPKDERSPFFHKPWGLLLILWDREKRDLFGLTNVIDAFEQLMQDPEESKNISSYIADRFSDLAILSRALYEVENYQPWAATFDDEYNIPQLSFDFPKLGHKLTIDLQNNHQGEVLRITMTDFVFNKDYLEYMDTVLRGIVPYCMPGDGKFKYPVNKKRTKQNTEQMILAEKNLDFFWEKFDANWKKLTRKNIDACFGGHPPRKREEIQRTSAWVEPLPSKATTQSQKDTSTQEWAHDEENNKVKTKSKKAKSKTRGSTQPLTQPKAQPEGSEPEPNIDQSKVKIPHHLMRVFNTLFFQPGQNNTPGDVPWVEFLKAMVEMGFAAQKLYGSVWQFTPVSKEAAVIIGAKKSIQFHEPHPGVKINFVVARRMGRRLMRSFGWWGGMFEEE</sequence>
<name>A0A4S8QQN2_9HELO</name>
<evidence type="ECO:0000313" key="2">
    <source>
        <dbReference type="EMBL" id="THV46491.1"/>
    </source>
</evidence>
<dbReference type="PANTHER" id="PTHR40788:SF2">
    <property type="entry name" value="CLR5 DOMAIN-CONTAINING PROTEIN"/>
    <property type="match status" value="1"/>
</dbReference>
<dbReference type="OrthoDB" id="2922289at2759"/>
<comment type="caution">
    <text evidence="2">The sequence shown here is derived from an EMBL/GenBank/DDBJ whole genome shotgun (WGS) entry which is preliminary data.</text>
</comment>
<keyword evidence="3" id="KW-1185">Reference proteome</keyword>
<dbReference type="PANTHER" id="PTHR40788">
    <property type="entry name" value="CLR5 DOMAIN-CONTAINING PROTEIN-RELATED"/>
    <property type="match status" value="1"/>
</dbReference>
<reference evidence="2 3" key="1">
    <citation type="submission" date="2017-12" db="EMBL/GenBank/DDBJ databases">
        <title>Comparative genomics of Botrytis spp.</title>
        <authorList>
            <person name="Valero-Jimenez C.A."/>
            <person name="Tapia P."/>
            <person name="Veloso J."/>
            <person name="Silva-Moreno E."/>
            <person name="Staats M."/>
            <person name="Valdes J.H."/>
            <person name="Van Kan J.A.L."/>
        </authorList>
    </citation>
    <scope>NUCLEOTIDE SEQUENCE [LARGE SCALE GENOMIC DNA]</scope>
    <source>
        <strain evidence="2 3">MUCL435</strain>
    </source>
</reference>
<evidence type="ECO:0000256" key="1">
    <source>
        <dbReference type="SAM" id="MobiDB-lite"/>
    </source>
</evidence>
<dbReference type="AlphaFoldDB" id="A0A4S8QQN2"/>
<accession>A0A4S8QQN2</accession>
<feature type="region of interest" description="Disordered" evidence="1">
    <location>
        <begin position="670"/>
        <end position="756"/>
    </location>
</feature>
<dbReference type="Proteomes" id="UP000308671">
    <property type="component" value="Unassembled WGS sequence"/>
</dbReference>
<proteinExistence type="predicted"/>
<gene>
    <name evidence="2" type="ORF">BGAL_0382g00100</name>
</gene>
<protein>
    <submittedName>
        <fullName evidence="2">Uncharacterized protein</fullName>
    </submittedName>
</protein>
<evidence type="ECO:0000313" key="3">
    <source>
        <dbReference type="Proteomes" id="UP000308671"/>
    </source>
</evidence>
<feature type="compositionally biased region" description="Polar residues" evidence="1">
    <location>
        <begin position="697"/>
        <end position="710"/>
    </location>
</feature>